<evidence type="ECO:0000313" key="6">
    <source>
        <dbReference type="Proteomes" id="UP000018949"/>
    </source>
</evidence>
<gene>
    <name evidence="5" type="ORF">JCM21738_2622</name>
</gene>
<keyword evidence="2" id="KW-0812">Transmembrane</keyword>
<dbReference type="Pfam" id="PF07987">
    <property type="entry name" value="DUF1775"/>
    <property type="match status" value="1"/>
</dbReference>
<evidence type="ECO:0000259" key="4">
    <source>
        <dbReference type="Pfam" id="PF07987"/>
    </source>
</evidence>
<comment type="caution">
    <text evidence="5">The sequence shown here is derived from an EMBL/GenBank/DDBJ whole genome shotgun (WGS) entry which is preliminary data.</text>
</comment>
<feature type="chain" id="PRO_5004847447" evidence="3">
    <location>
        <begin position="25"/>
        <end position="216"/>
    </location>
</feature>
<dbReference type="InterPro" id="IPR012533">
    <property type="entry name" value="YcnI-copper_dom"/>
</dbReference>
<sequence>MKKLLTLTISMIGAITLFVGVASAHVTVQPQETSQGKNEVFTVRVPSESQDVQTMKVEVKFPEEVNITRFEAKSGWTYEVQKDDTGKITSATWTTEGKGLTESEFVQFNIQGKVGDEATEIIWKAYQTYSDGSVVEWVGAPDADKPASFTAVNPADGSGHGHGGTSADSSNDHSAGGDLTNDMEAKTATSNVPLYLSIAALIAGLLALVISLRKRG</sequence>
<dbReference type="RefSeq" id="WP_023625996.1">
    <property type="nucleotide sequence ID" value="NZ_BAUW01000029.1"/>
</dbReference>
<keyword evidence="6" id="KW-1185">Reference proteome</keyword>
<protein>
    <submittedName>
        <fullName evidence="5">Membrane protein</fullName>
    </submittedName>
</protein>
<dbReference type="InterPro" id="IPR038507">
    <property type="entry name" value="YcnI-like_sf"/>
</dbReference>
<feature type="transmembrane region" description="Helical" evidence="2">
    <location>
        <begin position="192"/>
        <end position="212"/>
    </location>
</feature>
<dbReference type="CDD" id="cd08545">
    <property type="entry name" value="YcnI_like"/>
    <property type="match status" value="1"/>
</dbReference>
<evidence type="ECO:0000256" key="2">
    <source>
        <dbReference type="SAM" id="Phobius"/>
    </source>
</evidence>
<feature type="domain" description="YncI copper-binding" evidence="4">
    <location>
        <begin position="25"/>
        <end position="145"/>
    </location>
</feature>
<name>W4RQ92_9BACI</name>
<evidence type="ECO:0000256" key="1">
    <source>
        <dbReference type="SAM" id="MobiDB-lite"/>
    </source>
</evidence>
<evidence type="ECO:0000256" key="3">
    <source>
        <dbReference type="SAM" id="SignalP"/>
    </source>
</evidence>
<proteinExistence type="predicted"/>
<keyword evidence="3" id="KW-0732">Signal</keyword>
<accession>W4RQ92</accession>
<dbReference type="eggNOG" id="COG4549">
    <property type="taxonomic scope" value="Bacteria"/>
</dbReference>
<evidence type="ECO:0000313" key="5">
    <source>
        <dbReference type="EMBL" id="GAE45779.1"/>
    </source>
</evidence>
<reference evidence="5 6" key="1">
    <citation type="submission" date="2013-12" db="EMBL/GenBank/DDBJ databases">
        <title>NBRP : Genome information of microbial organism related human and environment.</title>
        <authorList>
            <person name="Hattori M."/>
            <person name="Oshima K."/>
            <person name="Inaba H."/>
            <person name="Suda W."/>
            <person name="Sakamoto M."/>
            <person name="Iino T."/>
            <person name="Kitahara M."/>
            <person name="Oshida Y."/>
            <person name="Iida T."/>
            <person name="Kudo T."/>
            <person name="Itoh T."/>
            <person name="Ahmed I."/>
            <person name="Ohkuma M."/>
        </authorList>
    </citation>
    <scope>NUCLEOTIDE SEQUENCE [LARGE SCALE GENOMIC DNA]</scope>
    <source>
        <strain evidence="5 6">JCM 21738</strain>
    </source>
</reference>
<keyword evidence="2" id="KW-0472">Membrane</keyword>
<organism evidence="5 6">
    <name type="scientific">Mesobacillus boroniphilus JCM 21738</name>
    <dbReference type="NCBI Taxonomy" id="1294265"/>
    <lineage>
        <taxon>Bacteria</taxon>
        <taxon>Bacillati</taxon>
        <taxon>Bacillota</taxon>
        <taxon>Bacilli</taxon>
        <taxon>Bacillales</taxon>
        <taxon>Bacillaceae</taxon>
        <taxon>Mesobacillus</taxon>
    </lineage>
</organism>
<feature type="region of interest" description="Disordered" evidence="1">
    <location>
        <begin position="146"/>
        <end position="181"/>
    </location>
</feature>
<dbReference type="Gene3D" id="2.60.40.2230">
    <property type="entry name" value="Uncharacterised protein YcnI-like PF07987, DUF1775"/>
    <property type="match status" value="1"/>
</dbReference>
<dbReference type="Proteomes" id="UP000018949">
    <property type="component" value="Unassembled WGS sequence"/>
</dbReference>
<keyword evidence="2" id="KW-1133">Transmembrane helix</keyword>
<dbReference type="EMBL" id="BAUW01000029">
    <property type="protein sequence ID" value="GAE45779.1"/>
    <property type="molecule type" value="Genomic_DNA"/>
</dbReference>
<feature type="signal peptide" evidence="3">
    <location>
        <begin position="1"/>
        <end position="24"/>
    </location>
</feature>
<dbReference type="AlphaFoldDB" id="W4RQ92"/>